<organism evidence="2 3">
    <name type="scientific">Desulfobacula phenolica</name>
    <dbReference type="NCBI Taxonomy" id="90732"/>
    <lineage>
        <taxon>Bacteria</taxon>
        <taxon>Pseudomonadati</taxon>
        <taxon>Thermodesulfobacteriota</taxon>
        <taxon>Desulfobacteria</taxon>
        <taxon>Desulfobacterales</taxon>
        <taxon>Desulfobacteraceae</taxon>
        <taxon>Desulfobacula</taxon>
    </lineage>
</organism>
<evidence type="ECO:0000313" key="2">
    <source>
        <dbReference type="EMBL" id="SDU53361.1"/>
    </source>
</evidence>
<name>A0A1H2JB11_9BACT</name>
<dbReference type="PANTHER" id="PTHR43222">
    <property type="entry name" value="NUDIX HYDROLASE 23"/>
    <property type="match status" value="1"/>
</dbReference>
<accession>A0A1H2JB11</accession>
<dbReference type="Gene3D" id="2.20.70.10">
    <property type="match status" value="1"/>
</dbReference>
<feature type="domain" description="Nudix hydrolase" evidence="1">
    <location>
        <begin position="38"/>
        <end position="161"/>
    </location>
</feature>
<dbReference type="Pfam" id="PF14803">
    <property type="entry name" value="Zn_ribbon_Nudix"/>
    <property type="match status" value="1"/>
</dbReference>
<sequence>MDIKFCTACGSPTELKIPVDDDHARSVCTNCGLVHYNNPKVVVGCIPEFNGQVLLCKRNIEPRKGKWTLPAGYLENGESVQDGALRETLEETRAKVSIIDAYRLFNIVFVDQIYFMFRANLMSDEFGPTNESIDVRLFDENDIPWDDIAFEVIKQTLEHYFQDRKKGNFPFKIFDLR</sequence>
<keyword evidence="3" id="KW-1185">Reference proteome</keyword>
<dbReference type="RefSeq" id="WP_175530396.1">
    <property type="nucleotide sequence ID" value="NZ_FNLL01000011.1"/>
</dbReference>
<dbReference type="Proteomes" id="UP000199608">
    <property type="component" value="Unassembled WGS sequence"/>
</dbReference>
<dbReference type="AlphaFoldDB" id="A0A1H2JB11"/>
<evidence type="ECO:0000259" key="1">
    <source>
        <dbReference type="PROSITE" id="PS51462"/>
    </source>
</evidence>
<dbReference type="Gene3D" id="3.90.79.10">
    <property type="entry name" value="Nucleoside Triphosphate Pyrophosphohydrolase"/>
    <property type="match status" value="1"/>
</dbReference>
<reference evidence="3" key="1">
    <citation type="submission" date="2016-10" db="EMBL/GenBank/DDBJ databases">
        <authorList>
            <person name="Varghese N."/>
            <person name="Submissions S."/>
        </authorList>
    </citation>
    <scope>NUCLEOTIDE SEQUENCE [LARGE SCALE GENOMIC DNA]</scope>
    <source>
        <strain evidence="3">DSM 3384</strain>
    </source>
</reference>
<dbReference type="SUPFAM" id="SSF55811">
    <property type="entry name" value="Nudix"/>
    <property type="match status" value="1"/>
</dbReference>
<dbReference type="Pfam" id="PF00293">
    <property type="entry name" value="NUDIX"/>
    <property type="match status" value="1"/>
</dbReference>
<protein>
    <submittedName>
        <fullName evidence="2">ADP-ribose pyrophosphatase YjhB, NUDIX family</fullName>
    </submittedName>
</protein>
<gene>
    <name evidence="2" type="ORF">SAMN04487931_111101</name>
</gene>
<dbReference type="InterPro" id="IPR029401">
    <property type="entry name" value="Nudix_N"/>
</dbReference>
<proteinExistence type="predicted"/>
<dbReference type="InterPro" id="IPR015797">
    <property type="entry name" value="NUDIX_hydrolase-like_dom_sf"/>
</dbReference>
<dbReference type="EMBL" id="FNLL01000011">
    <property type="protein sequence ID" value="SDU53361.1"/>
    <property type="molecule type" value="Genomic_DNA"/>
</dbReference>
<dbReference type="CDD" id="cd04511">
    <property type="entry name" value="NUDIX_Hydrolase"/>
    <property type="match status" value="1"/>
</dbReference>
<dbReference type="PANTHER" id="PTHR43222:SF2">
    <property type="entry name" value="NUDIX HYDROLASE 23, CHLOROPLASTIC"/>
    <property type="match status" value="1"/>
</dbReference>
<dbReference type="PROSITE" id="PS51462">
    <property type="entry name" value="NUDIX"/>
    <property type="match status" value="1"/>
</dbReference>
<evidence type="ECO:0000313" key="3">
    <source>
        <dbReference type="Proteomes" id="UP000199608"/>
    </source>
</evidence>
<dbReference type="InterPro" id="IPR000086">
    <property type="entry name" value="NUDIX_hydrolase_dom"/>
</dbReference>